<comment type="caution">
    <text evidence="6">The sequence shown here is derived from an EMBL/GenBank/DDBJ whole genome shotgun (WGS) entry which is preliminary data.</text>
</comment>
<dbReference type="Pfam" id="PF00126">
    <property type="entry name" value="HTH_1"/>
    <property type="match status" value="1"/>
</dbReference>
<dbReference type="SUPFAM" id="SSF46785">
    <property type="entry name" value="Winged helix' DNA-binding domain"/>
    <property type="match status" value="1"/>
</dbReference>
<dbReference type="GO" id="GO:0003700">
    <property type="term" value="F:DNA-binding transcription factor activity"/>
    <property type="evidence" value="ECO:0007669"/>
    <property type="project" value="InterPro"/>
</dbReference>
<evidence type="ECO:0000256" key="2">
    <source>
        <dbReference type="ARBA" id="ARBA00023015"/>
    </source>
</evidence>
<dbReference type="PANTHER" id="PTHR30346:SF29">
    <property type="entry name" value="LYSR SUBSTRATE-BINDING"/>
    <property type="match status" value="1"/>
</dbReference>
<dbReference type="InterPro" id="IPR005119">
    <property type="entry name" value="LysR_subst-bd"/>
</dbReference>
<protein>
    <submittedName>
        <fullName evidence="6">LysR family transcriptional regulator</fullName>
    </submittedName>
</protein>
<comment type="similarity">
    <text evidence="1">Belongs to the LysR transcriptional regulatory family.</text>
</comment>
<dbReference type="GO" id="GO:0003677">
    <property type="term" value="F:DNA binding"/>
    <property type="evidence" value="ECO:0007669"/>
    <property type="project" value="UniProtKB-KW"/>
</dbReference>
<organism evidence="6 7">
    <name type="scientific">Rhizocola hellebori</name>
    <dbReference type="NCBI Taxonomy" id="1392758"/>
    <lineage>
        <taxon>Bacteria</taxon>
        <taxon>Bacillati</taxon>
        <taxon>Actinomycetota</taxon>
        <taxon>Actinomycetes</taxon>
        <taxon>Micromonosporales</taxon>
        <taxon>Micromonosporaceae</taxon>
        <taxon>Rhizocola</taxon>
    </lineage>
</organism>
<keyword evidence="2" id="KW-0805">Transcription regulation</keyword>
<dbReference type="SUPFAM" id="SSF53850">
    <property type="entry name" value="Periplasmic binding protein-like II"/>
    <property type="match status" value="1"/>
</dbReference>
<dbReference type="AlphaFoldDB" id="A0A8J3VL40"/>
<dbReference type="Gene3D" id="1.10.10.10">
    <property type="entry name" value="Winged helix-like DNA-binding domain superfamily/Winged helix DNA-binding domain"/>
    <property type="match status" value="1"/>
</dbReference>
<dbReference type="InterPro" id="IPR036390">
    <property type="entry name" value="WH_DNA-bd_sf"/>
</dbReference>
<dbReference type="Proteomes" id="UP000612899">
    <property type="component" value="Unassembled WGS sequence"/>
</dbReference>
<dbReference type="FunFam" id="1.10.10.10:FF:000001">
    <property type="entry name" value="LysR family transcriptional regulator"/>
    <property type="match status" value="1"/>
</dbReference>
<evidence type="ECO:0000256" key="3">
    <source>
        <dbReference type="ARBA" id="ARBA00023125"/>
    </source>
</evidence>
<keyword evidence="3" id="KW-0238">DNA-binding</keyword>
<evidence type="ECO:0000313" key="6">
    <source>
        <dbReference type="EMBL" id="GIH10212.1"/>
    </source>
</evidence>
<feature type="domain" description="HTH lysR-type" evidence="5">
    <location>
        <begin position="6"/>
        <end position="63"/>
    </location>
</feature>
<dbReference type="Gene3D" id="3.40.190.10">
    <property type="entry name" value="Periplasmic binding protein-like II"/>
    <property type="match status" value="2"/>
</dbReference>
<reference evidence="6" key="1">
    <citation type="submission" date="2021-01" db="EMBL/GenBank/DDBJ databases">
        <title>Whole genome shotgun sequence of Rhizocola hellebori NBRC 109834.</title>
        <authorList>
            <person name="Komaki H."/>
            <person name="Tamura T."/>
        </authorList>
    </citation>
    <scope>NUCLEOTIDE SEQUENCE</scope>
    <source>
        <strain evidence="6">NBRC 109834</strain>
    </source>
</reference>
<proteinExistence type="inferred from homology"/>
<evidence type="ECO:0000259" key="5">
    <source>
        <dbReference type="PROSITE" id="PS50931"/>
    </source>
</evidence>
<keyword evidence="7" id="KW-1185">Reference proteome</keyword>
<evidence type="ECO:0000313" key="7">
    <source>
        <dbReference type="Proteomes" id="UP000612899"/>
    </source>
</evidence>
<dbReference type="PANTHER" id="PTHR30346">
    <property type="entry name" value="TRANSCRIPTIONAL DUAL REGULATOR HCAR-RELATED"/>
    <property type="match status" value="1"/>
</dbReference>
<dbReference type="InterPro" id="IPR000847">
    <property type="entry name" value="LysR_HTH_N"/>
</dbReference>
<sequence>MVGGVENLQRLRVLCAVAQQGSFTAAGRMLTMSQPAISQHVSALERELGARLVQRTTAGARLTAEGEIVLRHVLRILHSCDEARRELDQIRSGNLAAVRVAAFPTACAHLLPHAAALWRRRYPALPFEFIECDADEALELTRNGKTDLAITYDYAAHPIDLHHLNAQPLPDDPLLLALAASHPLAAEPVVDVAALADQAWISGTSFACAESLRAICGVAGFTPIVALDSNRYPTTLALVSAGHGIALIPASALSGPHADVVIRLLRPVPPPRRIWAVTQASPMATVTHLVDCLVASAAASYRNNCGMFP</sequence>
<gene>
    <name evidence="6" type="ORF">Rhe02_82790</name>
</gene>
<dbReference type="EMBL" id="BONY01000087">
    <property type="protein sequence ID" value="GIH10212.1"/>
    <property type="molecule type" value="Genomic_DNA"/>
</dbReference>
<dbReference type="Pfam" id="PF03466">
    <property type="entry name" value="LysR_substrate"/>
    <property type="match status" value="1"/>
</dbReference>
<dbReference type="GO" id="GO:0032993">
    <property type="term" value="C:protein-DNA complex"/>
    <property type="evidence" value="ECO:0007669"/>
    <property type="project" value="TreeGrafter"/>
</dbReference>
<keyword evidence="4" id="KW-0804">Transcription</keyword>
<name>A0A8J3VL40_9ACTN</name>
<evidence type="ECO:0000256" key="4">
    <source>
        <dbReference type="ARBA" id="ARBA00023163"/>
    </source>
</evidence>
<evidence type="ECO:0000256" key="1">
    <source>
        <dbReference type="ARBA" id="ARBA00009437"/>
    </source>
</evidence>
<accession>A0A8J3VL40</accession>
<dbReference type="PROSITE" id="PS50931">
    <property type="entry name" value="HTH_LYSR"/>
    <property type="match status" value="1"/>
</dbReference>
<dbReference type="InterPro" id="IPR036388">
    <property type="entry name" value="WH-like_DNA-bd_sf"/>
</dbReference>
<dbReference type="PRINTS" id="PR00039">
    <property type="entry name" value="HTHLYSR"/>
</dbReference>